<name>A0A679FQP8_9BACL</name>
<dbReference type="RefSeq" id="WP_172418865.1">
    <property type="nucleotide sequence ID" value="NZ_AP022558.1"/>
</dbReference>
<dbReference type="EMBL" id="AP022558">
    <property type="protein sequence ID" value="BBW98888.1"/>
    <property type="molecule type" value="Genomic_DNA"/>
</dbReference>
<evidence type="ECO:0000313" key="2">
    <source>
        <dbReference type="Proteomes" id="UP000501421"/>
    </source>
</evidence>
<evidence type="ECO:0000313" key="1">
    <source>
        <dbReference type="EMBL" id="BBW98888.1"/>
    </source>
</evidence>
<gene>
    <name evidence="1" type="ORF">GsuE55_37210</name>
</gene>
<dbReference type="Proteomes" id="UP000501421">
    <property type="component" value="Plasmid pGspE55-1"/>
</dbReference>
<accession>A0A679FQP8</accession>
<organism evidence="1 2">
    <name type="scientific">Geobacillus subterraneus</name>
    <dbReference type="NCBI Taxonomy" id="129338"/>
    <lineage>
        <taxon>Bacteria</taxon>
        <taxon>Bacillati</taxon>
        <taxon>Bacillota</taxon>
        <taxon>Bacilli</taxon>
        <taxon>Bacillales</taxon>
        <taxon>Anoxybacillaceae</taxon>
        <taxon>Geobacillus</taxon>
    </lineage>
</organism>
<protein>
    <submittedName>
        <fullName evidence="1">Uncharacterized protein</fullName>
    </submittedName>
</protein>
<sequence length="127" mass="14331">MTKQETKDLVGSLIRQMKWITYPQLLGYLRANGMNVDGTYELRSRPFQNPNIEIVLWGGLSQDVVNILQELIKEGDVLVLPFPLAAYQTGEPDLLKALSIPVIQSVQEAKEGIQFLPTCLGWKDLFL</sequence>
<keyword evidence="2" id="KW-1185">Reference proteome</keyword>
<keyword evidence="1" id="KW-0614">Plasmid</keyword>
<dbReference type="AlphaFoldDB" id="A0A679FQP8"/>
<reference evidence="2" key="1">
    <citation type="journal article" date="2020" name="Microbiol. Resour. Announc.">
        <title>Complete Genome Sequence of Geobacillus sp. Strain E55-1, Isolated from Mine Geyser in Japan.</title>
        <authorList>
            <person name="Miyazaki K."/>
            <person name="Hase E."/>
            <person name="Tokito N."/>
        </authorList>
    </citation>
    <scope>NUCLEOTIDE SEQUENCE [LARGE SCALE GENOMIC DNA]</scope>
    <source>
        <strain evidence="2">E55-1</strain>
        <plasmid evidence="2">pGspE55-1</plasmid>
    </source>
</reference>
<geneLocation type="plasmid" evidence="1 2">
    <name>pGspE55-1</name>
</geneLocation>
<proteinExistence type="predicted"/>